<proteinExistence type="predicted"/>
<evidence type="ECO:0000313" key="1">
    <source>
        <dbReference type="EMBL" id="MCQ8770415.1"/>
    </source>
</evidence>
<organism evidence="1 2">
    <name type="scientific">Streptomyces telluris</name>
    <dbReference type="NCBI Taxonomy" id="2720021"/>
    <lineage>
        <taxon>Bacteria</taxon>
        <taxon>Bacillati</taxon>
        <taxon>Actinomycetota</taxon>
        <taxon>Actinomycetes</taxon>
        <taxon>Kitasatosporales</taxon>
        <taxon>Streptomycetaceae</taxon>
        <taxon>Streptomyces</taxon>
    </lineage>
</organism>
<accession>A0A9X2RNV3</accession>
<name>A0A9X2RNV3_9ACTN</name>
<dbReference type="AlphaFoldDB" id="A0A9X2RNV3"/>
<dbReference type="RefSeq" id="WP_168091576.1">
    <property type="nucleotide sequence ID" value="NZ_JAATER010000030.1"/>
</dbReference>
<dbReference type="EMBL" id="JANIID010000008">
    <property type="protein sequence ID" value="MCQ8770415.1"/>
    <property type="molecule type" value="Genomic_DNA"/>
</dbReference>
<reference evidence="1" key="1">
    <citation type="submission" date="2022-06" db="EMBL/GenBank/DDBJ databases">
        <title>WGS of actinobacteria.</title>
        <authorList>
            <person name="Thawai C."/>
        </authorList>
    </citation>
    <scope>NUCLEOTIDE SEQUENCE</scope>
    <source>
        <strain evidence="1">AA8</strain>
    </source>
</reference>
<protein>
    <submittedName>
        <fullName evidence="1">Uncharacterized protein</fullName>
    </submittedName>
</protein>
<evidence type="ECO:0000313" key="2">
    <source>
        <dbReference type="Proteomes" id="UP001142374"/>
    </source>
</evidence>
<comment type="caution">
    <text evidence="1">The sequence shown here is derived from an EMBL/GenBank/DDBJ whole genome shotgun (WGS) entry which is preliminary data.</text>
</comment>
<keyword evidence="2" id="KW-1185">Reference proteome</keyword>
<dbReference type="Proteomes" id="UP001142374">
    <property type="component" value="Unassembled WGS sequence"/>
</dbReference>
<gene>
    <name evidence="1" type="ORF">NQU55_11560</name>
</gene>
<sequence>MSTVPLSPGSASGIPGFLPTHVVPPGGLATWTAPDGAVPTEPLDPLLPVRLVERRGEWGQVLCSNGWAAWTDARLLVSLPQGPPAAGGLPERTQDARALLARVQETLGQYRTAMEDLAAGRTDGETFGRTTRGLRIGAVVDGDAVWLYDAGRDMWCYCDGTAMAALASPAGPGGEG</sequence>